<dbReference type="AlphaFoldDB" id="A0A3R7KL31"/>
<proteinExistence type="predicted"/>
<name>A0A3R7KL31_9TRYP</name>
<organism evidence="1 2">
    <name type="scientific">Trypanosoma conorhini</name>
    <dbReference type="NCBI Taxonomy" id="83891"/>
    <lineage>
        <taxon>Eukaryota</taxon>
        <taxon>Discoba</taxon>
        <taxon>Euglenozoa</taxon>
        <taxon>Kinetoplastea</taxon>
        <taxon>Metakinetoplastina</taxon>
        <taxon>Trypanosomatida</taxon>
        <taxon>Trypanosomatidae</taxon>
        <taxon>Trypanosoma</taxon>
    </lineage>
</organism>
<keyword evidence="2" id="KW-1185">Reference proteome</keyword>
<evidence type="ECO:0000313" key="1">
    <source>
        <dbReference type="EMBL" id="RNF09635.1"/>
    </source>
</evidence>
<dbReference type="EMBL" id="MKKU01000505">
    <property type="protein sequence ID" value="RNF09635.1"/>
    <property type="molecule type" value="Genomic_DNA"/>
</dbReference>
<accession>A0A3R7KL31</accession>
<dbReference type="Proteomes" id="UP000284403">
    <property type="component" value="Unassembled WGS sequence"/>
</dbReference>
<reference evidence="1 2" key="1">
    <citation type="journal article" date="2018" name="BMC Genomics">
        <title>Genomic comparison of Trypanosoma conorhini and Trypanosoma rangeli to Trypanosoma cruzi strains of high and low virulence.</title>
        <authorList>
            <person name="Bradwell K.R."/>
            <person name="Koparde V.N."/>
            <person name="Matveyev A.V."/>
            <person name="Serrano M.G."/>
            <person name="Alves J.M."/>
            <person name="Parikh H."/>
            <person name="Huang B."/>
            <person name="Lee V."/>
            <person name="Espinosa-Alvarez O."/>
            <person name="Ortiz P.A."/>
            <person name="Costa-Martins A.G."/>
            <person name="Teixeira M.M."/>
            <person name="Buck G.A."/>
        </authorList>
    </citation>
    <scope>NUCLEOTIDE SEQUENCE [LARGE SCALE GENOMIC DNA]</scope>
    <source>
        <strain evidence="1 2">025E</strain>
    </source>
</reference>
<dbReference type="GeneID" id="40320852"/>
<dbReference type="RefSeq" id="XP_029226071.1">
    <property type="nucleotide sequence ID" value="XM_029374107.1"/>
</dbReference>
<evidence type="ECO:0000313" key="2">
    <source>
        <dbReference type="Proteomes" id="UP000284403"/>
    </source>
</evidence>
<protein>
    <submittedName>
        <fullName evidence="1">Uncharacterized protein</fullName>
    </submittedName>
</protein>
<gene>
    <name evidence="1" type="ORF">Tco025E_07241</name>
</gene>
<sequence>MTRHHLTPLLPPVSLDSRSSFIHSHRPTQRVRSHIYTMNIKYILFQFPWEFQLHSPSITPKYPASLEKVNGLQRDTHSITIGIDQSRRRDKVIHADTPSEL</sequence>
<comment type="caution">
    <text evidence="1">The sequence shown here is derived from an EMBL/GenBank/DDBJ whole genome shotgun (WGS) entry which is preliminary data.</text>
</comment>